<organism evidence="11 12">
    <name type="scientific">Thalassotalea eurytherma</name>
    <dbReference type="NCBI Taxonomy" id="1144278"/>
    <lineage>
        <taxon>Bacteria</taxon>
        <taxon>Pseudomonadati</taxon>
        <taxon>Pseudomonadota</taxon>
        <taxon>Gammaproteobacteria</taxon>
        <taxon>Alteromonadales</taxon>
        <taxon>Colwelliaceae</taxon>
        <taxon>Thalassotalea</taxon>
    </lineage>
</organism>
<sequence>MSENKFETMSAIVDNELDNIDDIEAQLDAILADETLSDTWTQYHLTGDAIRNETSQEPLIDVSQSIAAAIAQEPTVLAPKATQSFSEKIKSNLVQFVKPVGQVAIAASAAGLMILGVQQNVSQNEPFSPSQVAQTQPISGITSPVSYNVSQPSVSQKQAYVEQQRRFQALLADHQQQIKLLSQTQQTKQLSEQDKEDEVENH</sequence>
<dbReference type="Gene3D" id="1.10.10.880">
    <property type="entry name" value="Anti sigma-E protein RseA, N-terminal domain"/>
    <property type="match status" value="1"/>
</dbReference>
<comment type="function">
    <text evidence="7">An anti-sigma factor for extracytoplasmic function (ECF) sigma factor sigma-E (RpoE). ECF sigma factors are held in an inactive form by an anti-sigma factor until released by regulated intramembrane proteolysis (RIP). RIP occurs when an extracytoplasmic signal triggers a concerted proteolytic cascade to transmit information and elicit cellular responses. The membrane-spanning regulatory substrate protein is first cut periplasmically (site-1 protease, S1P, DegS), then within the membrane itself (site-2 protease, S2P, RseP), while cytoplasmic proteases finish degrading the anti-sigma factor, liberating sigma-E.</text>
</comment>
<dbReference type="CDD" id="cd16328">
    <property type="entry name" value="RseA_N"/>
    <property type="match status" value="1"/>
</dbReference>
<dbReference type="InterPro" id="IPR026279">
    <property type="entry name" value="RseA"/>
</dbReference>
<dbReference type="InterPro" id="IPR036147">
    <property type="entry name" value="Anti-sigma_E_RseA_N_sf"/>
</dbReference>
<keyword evidence="5" id="KW-1133">Transmembrane helix</keyword>
<dbReference type="PIRSF" id="PIRSF016938">
    <property type="entry name" value="RseA"/>
    <property type="match status" value="1"/>
</dbReference>
<evidence type="ECO:0000256" key="8">
    <source>
        <dbReference type="SAM" id="MobiDB-lite"/>
    </source>
</evidence>
<comment type="subunit">
    <text evidence="7">Interacts 1:1 with ECF RNA polymerase sigma-E (RpoE); this inhibits the interaction of sigma-E with the RNA polymerase catalytic core and leads to a decreased expression of sigma-E-regulated genes. Interacts with RseB.</text>
</comment>
<keyword evidence="3 7" id="KW-1003">Cell membrane</keyword>
<dbReference type="Proteomes" id="UP001157133">
    <property type="component" value="Unassembled WGS sequence"/>
</dbReference>
<dbReference type="Pfam" id="PF03873">
    <property type="entry name" value="RseA_C"/>
    <property type="match status" value="1"/>
</dbReference>
<evidence type="ECO:0000259" key="9">
    <source>
        <dbReference type="Pfam" id="PF03872"/>
    </source>
</evidence>
<gene>
    <name evidence="11" type="primary">rseA</name>
    <name evidence="11" type="ORF">theurythT_08700</name>
</gene>
<dbReference type="RefSeq" id="WP_284206752.1">
    <property type="nucleotide sequence ID" value="NZ_BSSU01000004.1"/>
</dbReference>
<dbReference type="SUPFAM" id="SSF89069">
    <property type="entry name" value="N-terminal, cytoplasmic domain of anti-sigmaE factor RseA"/>
    <property type="match status" value="1"/>
</dbReference>
<dbReference type="PANTHER" id="PTHR38104">
    <property type="match status" value="1"/>
</dbReference>
<name>A0ABQ6GZQ3_9GAMM</name>
<evidence type="ECO:0000313" key="12">
    <source>
        <dbReference type="Proteomes" id="UP001157133"/>
    </source>
</evidence>
<evidence type="ECO:0000256" key="4">
    <source>
        <dbReference type="ARBA" id="ARBA00022692"/>
    </source>
</evidence>
<dbReference type="Pfam" id="PF03872">
    <property type="entry name" value="RseA_N"/>
    <property type="match status" value="1"/>
</dbReference>
<evidence type="ECO:0000313" key="11">
    <source>
        <dbReference type="EMBL" id="GLX81418.1"/>
    </source>
</evidence>
<feature type="domain" description="Anti sigma-E protein RseA N-terminal" evidence="9">
    <location>
        <begin position="7"/>
        <end position="82"/>
    </location>
</feature>
<reference evidence="11 12" key="1">
    <citation type="submission" date="2023-03" db="EMBL/GenBank/DDBJ databases">
        <title>Draft genome sequence of Thalassotalea eurytherma JCM 18482T.</title>
        <authorList>
            <person name="Sawabe T."/>
        </authorList>
    </citation>
    <scope>NUCLEOTIDE SEQUENCE [LARGE SCALE GENOMIC DNA]</scope>
    <source>
        <strain evidence="11 12">JCM 18482</strain>
    </source>
</reference>
<protein>
    <recommendedName>
        <fullName evidence="7">Anti-sigma-E factor RseA</fullName>
    </recommendedName>
    <alternativeName>
        <fullName evidence="7">Regulator of SigE</fullName>
    </alternativeName>
    <alternativeName>
        <fullName evidence="7">Sigma-E anti-sigma factor RseA</fullName>
    </alternativeName>
    <alternativeName>
        <fullName evidence="7">Sigma-E factor negative regulatory protein</fullName>
    </alternativeName>
</protein>
<comment type="subcellular location">
    <subcellularLocation>
        <location evidence="7">Cell inner membrane</location>
    </subcellularLocation>
    <subcellularLocation>
        <location evidence="1">Cell membrane</location>
        <topology evidence="1">Single-pass membrane protein</topology>
    </subcellularLocation>
</comment>
<keyword evidence="7" id="KW-0997">Cell inner membrane</keyword>
<keyword evidence="12" id="KW-1185">Reference proteome</keyword>
<comment type="caution">
    <text evidence="11">The sequence shown here is derived from an EMBL/GenBank/DDBJ whole genome shotgun (WGS) entry which is preliminary data.</text>
</comment>
<feature type="region of interest" description="Disordered" evidence="8">
    <location>
        <begin position="183"/>
        <end position="202"/>
    </location>
</feature>
<evidence type="ECO:0000256" key="7">
    <source>
        <dbReference type="PIRNR" id="PIRNR016938"/>
    </source>
</evidence>
<evidence type="ECO:0000256" key="1">
    <source>
        <dbReference type="ARBA" id="ARBA00004162"/>
    </source>
</evidence>
<dbReference type="InterPro" id="IPR005573">
    <property type="entry name" value="Anti-sigma_E_RseA_C"/>
</dbReference>
<accession>A0ABQ6GZQ3</accession>
<dbReference type="PANTHER" id="PTHR38104:SF1">
    <property type="entry name" value="ANTI-SIGMA-E FACTOR RSEA"/>
    <property type="match status" value="1"/>
</dbReference>
<feature type="domain" description="Anti sigma-E protein RseA C-terminal" evidence="10">
    <location>
        <begin position="130"/>
        <end position="178"/>
    </location>
</feature>
<evidence type="ECO:0000256" key="5">
    <source>
        <dbReference type="ARBA" id="ARBA00022989"/>
    </source>
</evidence>
<evidence type="ECO:0000256" key="3">
    <source>
        <dbReference type="ARBA" id="ARBA00022475"/>
    </source>
</evidence>
<comment type="similarity">
    <text evidence="2 7">Belongs to the RseA family.</text>
</comment>
<proteinExistence type="inferred from homology"/>
<dbReference type="InterPro" id="IPR005572">
    <property type="entry name" value="Anti-sigma_E_RseA_N"/>
</dbReference>
<evidence type="ECO:0000259" key="10">
    <source>
        <dbReference type="Pfam" id="PF03873"/>
    </source>
</evidence>
<keyword evidence="4" id="KW-0812">Transmembrane</keyword>
<dbReference type="InterPro" id="IPR052383">
    <property type="entry name" value="Anti-sigma-E_RseA-like"/>
</dbReference>
<dbReference type="EMBL" id="BSSU01000004">
    <property type="protein sequence ID" value="GLX81418.1"/>
    <property type="molecule type" value="Genomic_DNA"/>
</dbReference>
<keyword evidence="6 7" id="KW-0472">Membrane</keyword>
<evidence type="ECO:0000256" key="6">
    <source>
        <dbReference type="ARBA" id="ARBA00023136"/>
    </source>
</evidence>
<evidence type="ECO:0000256" key="2">
    <source>
        <dbReference type="ARBA" id="ARBA00005837"/>
    </source>
</evidence>